<dbReference type="EMBL" id="CP162411">
    <property type="protein sequence ID" value="XDL13440.1"/>
    <property type="molecule type" value="Genomic_DNA"/>
</dbReference>
<feature type="coiled-coil region" evidence="1">
    <location>
        <begin position="203"/>
        <end position="230"/>
    </location>
</feature>
<organism evidence="3">
    <name type="scientific">Dickeya oryzae</name>
    <dbReference type="NCBI Taxonomy" id="1240404"/>
    <lineage>
        <taxon>Bacteria</taxon>
        <taxon>Pseudomonadati</taxon>
        <taxon>Pseudomonadota</taxon>
        <taxon>Gammaproteobacteria</taxon>
        <taxon>Enterobacterales</taxon>
        <taxon>Pectobacteriaceae</taxon>
        <taxon>Dickeya</taxon>
    </lineage>
</organism>
<dbReference type="PROSITE" id="PS50104">
    <property type="entry name" value="TIR"/>
    <property type="match status" value="1"/>
</dbReference>
<evidence type="ECO:0000313" key="3">
    <source>
        <dbReference type="EMBL" id="XDL13440.1"/>
    </source>
</evidence>
<reference evidence="3" key="1">
    <citation type="submission" date="2024-07" db="EMBL/GenBank/DDBJ databases">
        <authorList>
            <person name="Pedron J."/>
        </authorList>
    </citation>
    <scope>NUCLEOTIDE SEQUENCE</scope>
    <source>
        <strain evidence="3">A642-S2-A17</strain>
    </source>
</reference>
<dbReference type="AlphaFoldDB" id="A0AB39ICS5"/>
<protein>
    <submittedName>
        <fullName evidence="3">Toll/interleukin-1 receptor domain-containing protein</fullName>
    </submittedName>
</protein>
<evidence type="ECO:0000259" key="2">
    <source>
        <dbReference type="PROSITE" id="PS50104"/>
    </source>
</evidence>
<dbReference type="RefSeq" id="WP_226100916.1">
    <property type="nucleotide sequence ID" value="NZ_CP162411.1"/>
</dbReference>
<name>A0AB39ICS5_9GAMM</name>
<keyword evidence="3" id="KW-0675">Receptor</keyword>
<dbReference type="Gene3D" id="3.40.50.10140">
    <property type="entry name" value="Toll/interleukin-1 receptor homology (TIR) domain"/>
    <property type="match status" value="1"/>
</dbReference>
<dbReference type="InterPro" id="IPR035897">
    <property type="entry name" value="Toll_tir_struct_dom_sf"/>
</dbReference>
<feature type="domain" description="TIR" evidence="2">
    <location>
        <begin position="1"/>
        <end position="142"/>
    </location>
</feature>
<evidence type="ECO:0000256" key="1">
    <source>
        <dbReference type="SAM" id="Coils"/>
    </source>
</evidence>
<sequence length="327" mass="37073">MTTLVFSYSHVDEALRNELEKHLSPLKRMGKITTWHDRRIVPGQEFERQIDHYFSQADIILLLISSDFIASDYCYQVEMTNALERHKRGEAVVIPVILRECAWHQLPFGSIMAATTDGKAISKFASHDEGYVQVVDAVSRAIADMEAKKPQQRAIIPSPALGNSVFQTTDTIFTPRSSNLSLPRNFTDLDKDRARREGFDYVARYFENSLDELKNRYAGLEVDLHRIDADSFTCAVYINGSKVGQCAIWRGNQHHGMGDICYSQSNVVRNSINESLSLADNGHTLGFRTLMGGYSSGNSREDMLTNEGMSEHLWGMFFDVIKQRMSR</sequence>
<proteinExistence type="predicted"/>
<dbReference type="GO" id="GO:0007165">
    <property type="term" value="P:signal transduction"/>
    <property type="evidence" value="ECO:0007669"/>
    <property type="project" value="InterPro"/>
</dbReference>
<dbReference type="InterPro" id="IPR000157">
    <property type="entry name" value="TIR_dom"/>
</dbReference>
<gene>
    <name evidence="3" type="ORF">LF923_0014685</name>
</gene>
<accession>A0AB39ICS5</accession>
<dbReference type="Pfam" id="PF13676">
    <property type="entry name" value="TIR_2"/>
    <property type="match status" value="1"/>
</dbReference>
<keyword evidence="1" id="KW-0175">Coiled coil</keyword>
<dbReference type="SUPFAM" id="SSF52200">
    <property type="entry name" value="Toll/Interleukin receptor TIR domain"/>
    <property type="match status" value="1"/>
</dbReference>
<dbReference type="SMART" id="SM00255">
    <property type="entry name" value="TIR"/>
    <property type="match status" value="1"/>
</dbReference>